<dbReference type="Pfam" id="PF05911">
    <property type="entry name" value="FPP"/>
    <property type="match status" value="2"/>
</dbReference>
<feature type="compositionally biased region" description="Low complexity" evidence="4">
    <location>
        <begin position="524"/>
        <end position="539"/>
    </location>
</feature>
<evidence type="ECO:0008006" key="7">
    <source>
        <dbReference type="Google" id="ProtNLM"/>
    </source>
</evidence>
<feature type="region of interest" description="Disordered" evidence="4">
    <location>
        <begin position="1430"/>
        <end position="1456"/>
    </location>
</feature>
<feature type="region of interest" description="Disordered" evidence="4">
    <location>
        <begin position="1681"/>
        <end position="1703"/>
    </location>
</feature>
<dbReference type="eggNOG" id="ENOG502QU34">
    <property type="taxonomic scope" value="Eukaryota"/>
</dbReference>
<protein>
    <recommendedName>
        <fullName evidence="7">Filament-like plant protein 4</fullName>
    </recommendedName>
</protein>
<organism evidence="5">
    <name type="scientific">Oryza barthii</name>
    <dbReference type="NCBI Taxonomy" id="65489"/>
    <lineage>
        <taxon>Eukaryota</taxon>
        <taxon>Viridiplantae</taxon>
        <taxon>Streptophyta</taxon>
        <taxon>Embryophyta</taxon>
        <taxon>Tracheophyta</taxon>
        <taxon>Spermatophyta</taxon>
        <taxon>Magnoliopsida</taxon>
        <taxon>Liliopsida</taxon>
        <taxon>Poales</taxon>
        <taxon>Poaceae</taxon>
        <taxon>BOP clade</taxon>
        <taxon>Oryzoideae</taxon>
        <taxon>Oryzeae</taxon>
        <taxon>Oryzinae</taxon>
        <taxon>Oryza</taxon>
    </lineage>
</organism>
<feature type="coiled-coil region" evidence="3">
    <location>
        <begin position="812"/>
        <end position="893"/>
    </location>
</feature>
<dbReference type="PANTHER" id="PTHR31580:SF4">
    <property type="entry name" value="FILAMENT-LIKE PLANT PROTEIN 6"/>
    <property type="match status" value="1"/>
</dbReference>
<feature type="coiled-coil region" evidence="3">
    <location>
        <begin position="735"/>
        <end position="762"/>
    </location>
</feature>
<feature type="compositionally biased region" description="Basic residues" evidence="4">
    <location>
        <begin position="1"/>
        <end position="12"/>
    </location>
</feature>
<dbReference type="Proteomes" id="UP000026960">
    <property type="component" value="Chromosome 10"/>
</dbReference>
<sequence>MDRRSWPWKKKSSDKSSAGDVLKSSGQAEQDEQVPKFVQISPERYTNLTESEEQVKILCDKVNVLNEKLSAAQSDITTKDSLVKQHVKVAEEAVSGWEKAEAEALALKHQLETVTLSKLAAEERAAHLDGALKECMKQVRTVKEESEQKLQDVVFAKTKQWEMMKAELEAKLASFEHELIRAGAENDALSRSLEEREHLLMKVGGEKEQAESQIEVLKGTIQSGEKEISSLKYELHVLSKEFEIRNEEKNMSVRSADVATKQHVEDVKKISKLEAECQRLRGLVRKKLPGPAALAQMKLEVDSWGRDHADNRLRRSPSRSSNFHHPLSPSPDNSLENLQHMQKENEFLTARLLSMEDETKMLKEALSKRNNELQVSRNTCAKTAGKLRSMDVHMVSARQYKNPTNSNLDVHHDGALSLNGSNPPSLTSMSEDGVDDATSCAESWANALISELSHIKKDNGGKDSLTENSNQMVLMDDFLEMERLACLSPEGKECGSFIDKKKATKVHTTLTTITKRESDRDSWPSSQFPDTPSSSSHSPQNNVGKVLDGIRNILRDIKEEAESVSAKKNQPDNMNGLADNGSLTKQSKNLRDVDHGLRHAILEILDFFQPFKRQLSEVQGKSSHQNTILEKIEKFSTIADKVVLNENALAEMVIALAEILAGNSAIKLTLLRDSITETESNNLDYVDKVTLLENKVHREPIKDSLADICSLVPHSSSDPDFEGSRDAFVVKTTVQMCSMEEYEQLKSEKRKLEMELAKCNETIECRKLEFSLMEKNMEELTSKLSACEKSNSLTETQLKCMAESYKSLELHKLKLESEIEVMHRQINTLRTELADERQNHQDDLAKYRDLKEKIERYENEKNTSSVDEDAGVKMKQDKEIAAAAEKLAECQETILLLGRQLQTLRPPPAEPLGSVLNQQPVGVFSEDQARTTQGLHFKKLSGQFDTDHTFSSAPGTGNVSPLNGYRTHKSPSNLDGNTYFASPNNSKRPKHRSSFANVALDPAYLAKSSCVVHMSFSASFLSSSSCLLLDGGGVCLEPRRASPALPRLGVLVINTSNAEHLATAAMCVLALEVVDVVGGDVDGIGGSGRLLTTAVARVRDRVAAPHELNGESIRAAGEVADDSHGLRHFGSSATARLNRNPMTKLQHANVDEQVPKFVQISPERYTNLTESEEQVKILCDKVNVLNEKLSAAQSDITTKDSLVKQHVKVAEEAVSGWEKAEAEALALKHQLETVTLSKLAAEERAAHLDGALKECMKQVRTVKEESEQKLQDVVFAKTKQWEMMKAELEAKLASFEHELIRAGAENDALSRSLEEREHLLMKVGGEKEQAESQIEVLKGTIQSGEKEISSLKYELHVLSKEFEIRNEEKNMSVRSADVATKQHVEDVKKISKLEAECQRLRGLVRKKLPGPAALAQMKLEVDSWGRDHADNRLRRSPSRSSNFHHPLSPSPDNSLENLQHMQKENEFLTARLLSMEDETKMLKEALSKRNNELQVSRNTCAKTAGKLRSMDVHMVSARQYKNPTNSNLDVHHDGALSLNGSNPPSLTSMSEDGVDDATSCAESWANALISELSHIKKDNGGKDSLTENSNQMVLMDDFLEMERLACLSPEGKECGSFIDKKKATKVHTTLTTITKRESDRDSWPSSQFPDTPSSSSHSPQNNVGKVLDGIRNILRDIKEEAESVSAKKNQPDNMNGLADNGSLTKQSKNLRDVDHGLRHAILEILDFFQPFKRQLSEVQGKSSHQNTILEKIEKFSTIADKVVLNENALAEMVIALAEILAGNSAIKLTLLRDSITETESNNLDYVDKVTLLENKVHREPIKDSLADICSLVPHSSSDPDFEGSRDAFVVKTTVQMCSMEEYEQLKSEKRKLEMELAKCNETIECRKLEFSLMEKNMEELTSKLSACEKSNSLTETQLKCMAESYKSLELHKLKLESEIEVMHRQINTLRTELADERQNHQDDLAKYRDLKEKIERYENEKNTSSVDEDAGVKMKQDKEIAAAAEKLAECQETILLLGRQLQTLRPPPAEPLGSVLNQQPVGVFSEDQARTTQGLHFKKLSGQFDTDHTFSSAPGTGNVSPLNGYRTHKSPSNLDGNTYFASPNNSKRPKHRSRSSSSSSFTNQFTEKQSRGFSRLFSKSKSEY</sequence>
<dbReference type="Gramene" id="OBART10G03000.1">
    <property type="protein sequence ID" value="OBART10G03000.1"/>
    <property type="gene ID" value="OBART10G03000"/>
</dbReference>
<feature type="region of interest" description="Disordered" evidence="4">
    <location>
        <begin position="1631"/>
        <end position="1664"/>
    </location>
</feature>
<evidence type="ECO:0000256" key="4">
    <source>
        <dbReference type="SAM" id="MobiDB-lite"/>
    </source>
</evidence>
<feature type="coiled-coil region" evidence="3">
    <location>
        <begin position="1855"/>
        <end position="1882"/>
    </location>
</feature>
<dbReference type="PaxDb" id="65489-OBART10G03000.1"/>
<feature type="coiled-coil region" evidence="3">
    <location>
        <begin position="158"/>
        <end position="227"/>
    </location>
</feature>
<feature type="coiled-coil region" evidence="3">
    <location>
        <begin position="1932"/>
        <end position="2013"/>
    </location>
</feature>
<evidence type="ECO:0000256" key="3">
    <source>
        <dbReference type="SAM" id="Coils"/>
    </source>
</evidence>
<feature type="compositionally biased region" description="Polar residues" evidence="4">
    <location>
        <begin position="2090"/>
        <end position="2106"/>
    </location>
</feature>
<dbReference type="EnsemblPlants" id="OBART10G03000.1">
    <property type="protein sequence ID" value="OBART10G03000.1"/>
    <property type="gene ID" value="OBART10G03000"/>
</dbReference>
<feature type="region of interest" description="Disordered" evidence="4">
    <location>
        <begin position="310"/>
        <end position="336"/>
    </location>
</feature>
<comment type="similarity">
    <text evidence="1">Belongs to the FPP family.</text>
</comment>
<dbReference type="InterPro" id="IPR008587">
    <property type="entry name" value="FPP_plant"/>
</dbReference>
<evidence type="ECO:0000256" key="2">
    <source>
        <dbReference type="ARBA" id="ARBA00023054"/>
    </source>
</evidence>
<dbReference type="PANTHER" id="PTHR31580">
    <property type="entry name" value="FILAMENT-LIKE PLANT PROTEIN 4"/>
    <property type="match status" value="1"/>
</dbReference>
<evidence type="ECO:0000313" key="6">
    <source>
        <dbReference type="Proteomes" id="UP000026960"/>
    </source>
</evidence>
<feature type="region of interest" description="Disordered" evidence="4">
    <location>
        <begin position="561"/>
        <end position="583"/>
    </location>
</feature>
<dbReference type="HOGENOM" id="CLU_231847_0_0_1"/>
<feature type="compositionally biased region" description="Polar residues" evidence="4">
    <location>
        <begin position="2069"/>
        <end position="2081"/>
    </location>
</feature>
<reference evidence="5" key="1">
    <citation type="journal article" date="2009" name="Rice">
        <title>De Novo Next Generation Sequencing of Plant Genomes.</title>
        <authorList>
            <person name="Rounsley S."/>
            <person name="Marri P.R."/>
            <person name="Yu Y."/>
            <person name="He R."/>
            <person name="Sisneros N."/>
            <person name="Goicoechea J.L."/>
            <person name="Lee S.J."/>
            <person name="Angelova A."/>
            <person name="Kudrna D."/>
            <person name="Luo M."/>
            <person name="Affourtit J."/>
            <person name="Desany B."/>
            <person name="Knight J."/>
            <person name="Niazi F."/>
            <person name="Egholm M."/>
            <person name="Wing R.A."/>
        </authorList>
    </citation>
    <scope>NUCLEOTIDE SEQUENCE [LARGE SCALE GENOMIC DNA]</scope>
    <source>
        <strain evidence="5">cv. IRGC 105608</strain>
    </source>
</reference>
<feature type="coiled-coil region" evidence="3">
    <location>
        <begin position="1278"/>
        <end position="1347"/>
    </location>
</feature>
<feature type="region of interest" description="Disordered" evidence="4">
    <location>
        <begin position="511"/>
        <end position="544"/>
    </location>
</feature>
<accession>A0A0D3HBD6</accession>
<feature type="region of interest" description="Disordered" evidence="4">
    <location>
        <begin position="2064"/>
        <end position="2144"/>
    </location>
</feature>
<feature type="region of interest" description="Disordered" evidence="4">
    <location>
        <begin position="1"/>
        <end position="36"/>
    </location>
</feature>
<dbReference type="STRING" id="65489.A0A0D3HBD6"/>
<feature type="compositionally biased region" description="Low complexity" evidence="4">
    <location>
        <begin position="1644"/>
        <end position="1659"/>
    </location>
</feature>
<evidence type="ECO:0000256" key="1">
    <source>
        <dbReference type="ARBA" id="ARBA00005921"/>
    </source>
</evidence>
<reference evidence="5" key="2">
    <citation type="submission" date="2015-03" db="UniProtKB">
        <authorList>
            <consortium name="EnsemblPlants"/>
        </authorList>
    </citation>
    <scope>IDENTIFICATION</scope>
</reference>
<keyword evidence="6" id="KW-1185">Reference proteome</keyword>
<keyword evidence="2 3" id="KW-0175">Coiled coil</keyword>
<proteinExistence type="inferred from homology"/>
<name>A0A0D3HBD6_9ORYZ</name>
<evidence type="ECO:0000313" key="5">
    <source>
        <dbReference type="EnsemblPlants" id="OBART10G03000.1"/>
    </source>
</evidence>